<evidence type="ECO:0000313" key="2">
    <source>
        <dbReference type="Proteomes" id="UP000468735"/>
    </source>
</evidence>
<evidence type="ECO:0000313" key="1">
    <source>
        <dbReference type="EMBL" id="KAB2341017.1"/>
    </source>
</evidence>
<gene>
    <name evidence="1" type="ORF">F8566_42720</name>
</gene>
<dbReference type="OrthoDB" id="3476253at2"/>
<name>A0A6H9YMR5_9ACTN</name>
<reference evidence="1 2" key="1">
    <citation type="submission" date="2019-09" db="EMBL/GenBank/DDBJ databases">
        <title>Actinomadura physcomitrii sp. nov., a novel actinomycete isolated from moss [Physcomitrium sphaericum (Ludw) Fuernr].</title>
        <authorList>
            <person name="Zhuang X."/>
            <person name="Liu C."/>
        </authorList>
    </citation>
    <scope>NUCLEOTIDE SEQUENCE [LARGE SCALE GENOMIC DNA]</scope>
    <source>
        <strain evidence="1 2">HMC1</strain>
    </source>
</reference>
<dbReference type="Proteomes" id="UP000468735">
    <property type="component" value="Unassembled WGS sequence"/>
</dbReference>
<sequence length="116" mass="12694">MADNIRLHVSGTPDQARPLIEQVLQADGFRFTWEGPGKAIVERGSRKKALWLGVLALHYKYVLMMYPQEGSVVIDLGLGTTGLHGGAIGMVKLRNKLDEIDHDLKTAFHSAGALIT</sequence>
<proteinExistence type="predicted"/>
<protein>
    <submittedName>
        <fullName evidence="1">Uncharacterized protein</fullName>
    </submittedName>
</protein>
<accession>A0A6H9YMR5</accession>
<dbReference type="EMBL" id="WBMT01000027">
    <property type="protein sequence ID" value="KAB2341017.1"/>
    <property type="molecule type" value="Genomic_DNA"/>
</dbReference>
<dbReference type="RefSeq" id="WP_151568907.1">
    <property type="nucleotide sequence ID" value="NZ_WBMT01000027.1"/>
</dbReference>
<organism evidence="1 2">
    <name type="scientific">Actinomadura rudentiformis</name>
    <dbReference type="NCBI Taxonomy" id="359158"/>
    <lineage>
        <taxon>Bacteria</taxon>
        <taxon>Bacillati</taxon>
        <taxon>Actinomycetota</taxon>
        <taxon>Actinomycetes</taxon>
        <taxon>Streptosporangiales</taxon>
        <taxon>Thermomonosporaceae</taxon>
        <taxon>Actinomadura</taxon>
    </lineage>
</organism>
<dbReference type="AlphaFoldDB" id="A0A6H9YMR5"/>
<comment type="caution">
    <text evidence="1">The sequence shown here is derived from an EMBL/GenBank/DDBJ whole genome shotgun (WGS) entry which is preliminary data.</text>
</comment>
<keyword evidence="2" id="KW-1185">Reference proteome</keyword>